<dbReference type="PROSITE" id="PS50222">
    <property type="entry name" value="EF_HAND_2"/>
    <property type="match status" value="1"/>
</dbReference>
<dbReference type="AlphaFoldDB" id="A0A813LWU8"/>
<feature type="domain" description="EF-hand" evidence="1">
    <location>
        <begin position="48"/>
        <end position="83"/>
    </location>
</feature>
<dbReference type="Gene3D" id="1.10.238.10">
    <property type="entry name" value="EF-hand"/>
    <property type="match status" value="1"/>
</dbReference>
<name>A0A813LWU8_POLGL</name>
<evidence type="ECO:0000259" key="1">
    <source>
        <dbReference type="PROSITE" id="PS50222"/>
    </source>
</evidence>
<evidence type="ECO:0000313" key="2">
    <source>
        <dbReference type="EMBL" id="CAE8740258.1"/>
    </source>
</evidence>
<dbReference type="SUPFAM" id="SSF47473">
    <property type="entry name" value="EF-hand"/>
    <property type="match status" value="1"/>
</dbReference>
<organism evidence="2 3">
    <name type="scientific">Polarella glacialis</name>
    <name type="common">Dinoflagellate</name>
    <dbReference type="NCBI Taxonomy" id="89957"/>
    <lineage>
        <taxon>Eukaryota</taxon>
        <taxon>Sar</taxon>
        <taxon>Alveolata</taxon>
        <taxon>Dinophyceae</taxon>
        <taxon>Suessiales</taxon>
        <taxon>Suessiaceae</taxon>
        <taxon>Polarella</taxon>
    </lineage>
</organism>
<reference evidence="2" key="1">
    <citation type="submission" date="2021-02" db="EMBL/GenBank/DDBJ databases">
        <authorList>
            <person name="Dougan E. K."/>
            <person name="Rhodes N."/>
            <person name="Thang M."/>
            <person name="Chan C."/>
        </authorList>
    </citation>
    <scope>NUCLEOTIDE SEQUENCE</scope>
</reference>
<evidence type="ECO:0000313" key="3">
    <source>
        <dbReference type="Proteomes" id="UP000626109"/>
    </source>
</evidence>
<dbReference type="EMBL" id="CAJNNW010037241">
    <property type="protein sequence ID" value="CAE8740258.1"/>
    <property type="molecule type" value="Genomic_DNA"/>
</dbReference>
<dbReference type="InterPro" id="IPR011992">
    <property type="entry name" value="EF-hand-dom_pair"/>
</dbReference>
<sequence>MVGGGSWPDWLNNKPALMRAYKKTILVDGDGDDWVQKREFNSLLLNIFWFNKLWQIFAVMDEGHDRRIDAAEFARGMSSLGLRLSAQQAKVEFDKIDENHGGQVLFVEFCAYVRSRVHPDANRAVDADILSGEKCNQAWGGAARKGGPGRGRHAFSFSCAVHCRASRVASCWYQNALDQGTLLVRSISVIEHALSGFRMLLICNGFMPGCLLYLGAALP</sequence>
<dbReference type="GO" id="GO:0005509">
    <property type="term" value="F:calcium ion binding"/>
    <property type="evidence" value="ECO:0007669"/>
    <property type="project" value="InterPro"/>
</dbReference>
<dbReference type="CDD" id="cd00051">
    <property type="entry name" value="EFh"/>
    <property type="match status" value="1"/>
</dbReference>
<dbReference type="Pfam" id="PF13499">
    <property type="entry name" value="EF-hand_7"/>
    <property type="match status" value="1"/>
</dbReference>
<dbReference type="Proteomes" id="UP000626109">
    <property type="component" value="Unassembled WGS sequence"/>
</dbReference>
<comment type="caution">
    <text evidence="2">The sequence shown here is derived from an EMBL/GenBank/DDBJ whole genome shotgun (WGS) entry which is preliminary data.</text>
</comment>
<protein>
    <recommendedName>
        <fullName evidence="1">EF-hand domain-containing protein</fullName>
    </recommendedName>
</protein>
<dbReference type="InterPro" id="IPR002048">
    <property type="entry name" value="EF_hand_dom"/>
</dbReference>
<gene>
    <name evidence="2" type="ORF">PGLA2088_LOCUS49952</name>
</gene>
<accession>A0A813LWU8</accession>
<proteinExistence type="predicted"/>